<evidence type="ECO:0008006" key="5">
    <source>
        <dbReference type="Google" id="ProtNLM"/>
    </source>
</evidence>
<feature type="compositionally biased region" description="Gly residues" evidence="1">
    <location>
        <begin position="172"/>
        <end position="213"/>
    </location>
</feature>
<dbReference type="PRINTS" id="PR01217">
    <property type="entry name" value="PRICHEXTENSN"/>
</dbReference>
<dbReference type="AlphaFoldDB" id="W0RK44"/>
<sequence length="299" mass="29537">MTSSWSPDSDGEPAGNEPWRGEPAGGAPQSPARPPYRPPIGIPVPSERRLGSTLVAVALHVLVIALLLAPVVGPAVLQEVQGAGGAGPAGGGGGGTMGTGGRQAEFVTERLHFVPVTPAPPTPAAVIPPPTKPLPTPVTPPVTPPEPKPVPPAPTPTPEPTASVAATAPMPGTGGGTGADGTAGSGPGTGGGIGSGVGTGRGSGVGPGTGGGSAANYPPQAIEIFLAPWPVPDKVRGTQLVANFDVDSTGKVLSFEFTPTRDGGYNRKLKDVLSGVKFRPGTGPDGRPIRSKGSLTYVF</sequence>
<feature type="transmembrane region" description="Helical" evidence="2">
    <location>
        <begin position="54"/>
        <end position="73"/>
    </location>
</feature>
<gene>
    <name evidence="3" type="ORF">J421_3614</name>
</gene>
<keyword evidence="2" id="KW-1133">Transmembrane helix</keyword>
<name>W0RK44_9BACT</name>
<dbReference type="InParanoid" id="W0RK44"/>
<feature type="region of interest" description="Disordered" evidence="1">
    <location>
        <begin position="1"/>
        <end position="40"/>
    </location>
</feature>
<reference evidence="3 4" key="1">
    <citation type="journal article" date="2014" name="Genome Announc.">
        <title>Genome Sequence and Methylome of Soil Bacterium Gemmatirosa kalamazoonensis KBS708T, a Member of the Rarely Cultivated Gemmatimonadetes Phylum.</title>
        <authorList>
            <person name="Debruyn J.M."/>
            <person name="Radosevich M."/>
            <person name="Wommack K.E."/>
            <person name="Polson S.W."/>
            <person name="Hauser L.J."/>
            <person name="Fawaz M.N."/>
            <person name="Korlach J."/>
            <person name="Tsai Y.C."/>
        </authorList>
    </citation>
    <scope>NUCLEOTIDE SEQUENCE [LARGE SCALE GENOMIC DNA]</scope>
    <source>
        <strain evidence="3 4">KBS708</strain>
    </source>
</reference>
<dbReference type="STRING" id="861299.J421_3614"/>
<proteinExistence type="predicted"/>
<keyword evidence="2" id="KW-0472">Membrane</keyword>
<keyword evidence="2" id="KW-0812">Transmembrane</keyword>
<evidence type="ECO:0000256" key="2">
    <source>
        <dbReference type="SAM" id="Phobius"/>
    </source>
</evidence>
<dbReference type="KEGG" id="gba:J421_3614"/>
<feature type="compositionally biased region" description="Pro residues" evidence="1">
    <location>
        <begin position="122"/>
        <end position="159"/>
    </location>
</feature>
<organism evidence="3 4">
    <name type="scientific">Gemmatirosa kalamazoonensis</name>
    <dbReference type="NCBI Taxonomy" id="861299"/>
    <lineage>
        <taxon>Bacteria</taxon>
        <taxon>Pseudomonadati</taxon>
        <taxon>Gemmatimonadota</taxon>
        <taxon>Gemmatimonadia</taxon>
        <taxon>Gemmatimonadales</taxon>
        <taxon>Gemmatimonadaceae</taxon>
        <taxon>Gemmatirosa</taxon>
    </lineage>
</organism>
<feature type="region of interest" description="Disordered" evidence="1">
    <location>
        <begin position="122"/>
        <end position="214"/>
    </location>
</feature>
<feature type="compositionally biased region" description="Low complexity" evidence="1">
    <location>
        <begin position="160"/>
        <end position="171"/>
    </location>
</feature>
<dbReference type="OrthoDB" id="9814534at2"/>
<evidence type="ECO:0000313" key="4">
    <source>
        <dbReference type="Proteomes" id="UP000019151"/>
    </source>
</evidence>
<evidence type="ECO:0000313" key="3">
    <source>
        <dbReference type="EMBL" id="AHG91151.1"/>
    </source>
</evidence>
<protein>
    <recommendedName>
        <fullName evidence="5">TonB family protein</fullName>
    </recommendedName>
</protein>
<dbReference type="RefSeq" id="WP_025412608.1">
    <property type="nucleotide sequence ID" value="NZ_CP007128.1"/>
</dbReference>
<dbReference type="EMBL" id="CP007128">
    <property type="protein sequence ID" value="AHG91151.1"/>
    <property type="molecule type" value="Genomic_DNA"/>
</dbReference>
<dbReference type="HOGENOM" id="CLU_989580_0_0_0"/>
<dbReference type="Proteomes" id="UP000019151">
    <property type="component" value="Chromosome"/>
</dbReference>
<accession>W0RK44</accession>
<dbReference type="eggNOG" id="ENOG5033Q52">
    <property type="taxonomic scope" value="Bacteria"/>
</dbReference>
<keyword evidence="4" id="KW-1185">Reference proteome</keyword>
<feature type="compositionally biased region" description="Pro residues" evidence="1">
    <location>
        <begin position="31"/>
        <end position="40"/>
    </location>
</feature>
<evidence type="ECO:0000256" key="1">
    <source>
        <dbReference type="SAM" id="MobiDB-lite"/>
    </source>
</evidence>